<keyword evidence="3" id="KW-1185">Reference proteome</keyword>
<accession>A0AAV8UM97</accession>
<organism evidence="2 3">
    <name type="scientific">Rhodosorus marinus</name>
    <dbReference type="NCBI Taxonomy" id="101924"/>
    <lineage>
        <taxon>Eukaryota</taxon>
        <taxon>Rhodophyta</taxon>
        <taxon>Stylonematophyceae</taxon>
        <taxon>Stylonematales</taxon>
        <taxon>Stylonemataceae</taxon>
        <taxon>Rhodosorus</taxon>
    </lineage>
</organism>
<evidence type="ECO:0000313" key="3">
    <source>
        <dbReference type="Proteomes" id="UP001157974"/>
    </source>
</evidence>
<evidence type="ECO:0000256" key="1">
    <source>
        <dbReference type="SAM" id="Coils"/>
    </source>
</evidence>
<comment type="caution">
    <text evidence="2">The sequence shown here is derived from an EMBL/GenBank/DDBJ whole genome shotgun (WGS) entry which is preliminary data.</text>
</comment>
<dbReference type="Proteomes" id="UP001157974">
    <property type="component" value="Unassembled WGS sequence"/>
</dbReference>
<name>A0AAV8UM97_9RHOD</name>
<dbReference type="EMBL" id="JAMWBK010000009">
    <property type="protein sequence ID" value="KAJ8902272.1"/>
    <property type="molecule type" value="Genomic_DNA"/>
</dbReference>
<evidence type="ECO:0000313" key="2">
    <source>
        <dbReference type="EMBL" id="KAJ8902272.1"/>
    </source>
</evidence>
<keyword evidence="1" id="KW-0175">Coiled coil</keyword>
<dbReference type="AlphaFoldDB" id="A0AAV8UM97"/>
<proteinExistence type="predicted"/>
<reference evidence="2 3" key="1">
    <citation type="journal article" date="2023" name="Nat. Commun.">
        <title>Origin of minicircular mitochondrial genomes in red algae.</title>
        <authorList>
            <person name="Lee Y."/>
            <person name="Cho C.H."/>
            <person name="Lee Y.M."/>
            <person name="Park S.I."/>
            <person name="Yang J.H."/>
            <person name="West J.A."/>
            <person name="Bhattacharya D."/>
            <person name="Yoon H.S."/>
        </authorList>
    </citation>
    <scope>NUCLEOTIDE SEQUENCE [LARGE SCALE GENOMIC DNA]</scope>
    <source>
        <strain evidence="2 3">CCMP1338</strain>
        <tissue evidence="2">Whole cell</tissue>
    </source>
</reference>
<sequence>MKDLVSIEKSLAVEALREDIALAEEQAIRLEDKHRANEDVKKQLQKTEEKDTWLCIGSESFLKLSKEKAIEELGKQSLELWAEIEQTQAVVTNKKDRLDDLVAVEE</sequence>
<protein>
    <recommendedName>
        <fullName evidence="4">P53 and DNA damage-regulated protein 1</fullName>
    </recommendedName>
</protein>
<gene>
    <name evidence="2" type="ORF">NDN08_006679</name>
</gene>
<evidence type="ECO:0008006" key="4">
    <source>
        <dbReference type="Google" id="ProtNLM"/>
    </source>
</evidence>
<feature type="coiled-coil region" evidence="1">
    <location>
        <begin position="13"/>
        <end position="50"/>
    </location>
</feature>